<proteinExistence type="inferred from homology"/>
<dbReference type="Gene3D" id="1.10.630.10">
    <property type="entry name" value="Cytochrome P450"/>
    <property type="match status" value="1"/>
</dbReference>
<feature type="binding site" description="axial binding residue" evidence="7">
    <location>
        <position position="155"/>
    </location>
    <ligand>
        <name>heme</name>
        <dbReference type="ChEBI" id="CHEBI:30413"/>
    </ligand>
    <ligandPart>
        <name>Fe</name>
        <dbReference type="ChEBI" id="CHEBI:18248"/>
    </ligandPart>
</feature>
<comment type="similarity">
    <text evidence="8">Belongs to the cytochrome P450 family.</text>
</comment>
<keyword evidence="2" id="KW-0812">Transmembrane</keyword>
<dbReference type="GO" id="GO:0046872">
    <property type="term" value="F:metal ion binding"/>
    <property type="evidence" value="ECO:0007669"/>
    <property type="project" value="UniProtKB-KW"/>
</dbReference>
<evidence type="ECO:0000313" key="10">
    <source>
        <dbReference type="Proteomes" id="UP001642360"/>
    </source>
</evidence>
<evidence type="ECO:0000256" key="3">
    <source>
        <dbReference type="ARBA" id="ARBA00022723"/>
    </source>
</evidence>
<keyword evidence="3 7" id="KW-0479">Metal-binding</keyword>
<keyword evidence="7 8" id="KW-0349">Heme</keyword>
<reference evidence="9 10" key="1">
    <citation type="submission" date="2024-02" db="EMBL/GenBank/DDBJ databases">
        <authorList>
            <person name="Vignale AGUSTIN F."/>
            <person name="Sosa J E."/>
            <person name="Modenutti C."/>
        </authorList>
    </citation>
    <scope>NUCLEOTIDE SEQUENCE [LARGE SCALE GENOMIC DNA]</scope>
</reference>
<dbReference type="PANTHER" id="PTHR24286:SF217">
    <property type="entry name" value="OS07G0520300 PROTEIN"/>
    <property type="match status" value="1"/>
</dbReference>
<evidence type="ECO:0000313" key="9">
    <source>
        <dbReference type="EMBL" id="CAK9176199.1"/>
    </source>
</evidence>
<keyword evidence="5 8" id="KW-0560">Oxidoreductase</keyword>
<dbReference type="EMBL" id="CAUOFW020006769">
    <property type="protein sequence ID" value="CAK9176199.1"/>
    <property type="molecule type" value="Genomic_DNA"/>
</dbReference>
<dbReference type="GO" id="GO:0004497">
    <property type="term" value="F:monooxygenase activity"/>
    <property type="evidence" value="ECO:0007669"/>
    <property type="project" value="UniProtKB-KW"/>
</dbReference>
<dbReference type="PANTHER" id="PTHR24286">
    <property type="entry name" value="CYTOCHROME P450 26"/>
    <property type="match status" value="1"/>
</dbReference>
<evidence type="ECO:0000256" key="1">
    <source>
        <dbReference type="ARBA" id="ARBA00004167"/>
    </source>
</evidence>
<dbReference type="GO" id="GO:0016020">
    <property type="term" value="C:membrane"/>
    <property type="evidence" value="ECO:0007669"/>
    <property type="project" value="UniProtKB-SubCell"/>
</dbReference>
<dbReference type="SUPFAM" id="SSF48264">
    <property type="entry name" value="Cytochrome P450"/>
    <property type="match status" value="1"/>
</dbReference>
<dbReference type="InterPro" id="IPR002401">
    <property type="entry name" value="Cyt_P450_E_grp-I"/>
</dbReference>
<evidence type="ECO:0000256" key="4">
    <source>
        <dbReference type="ARBA" id="ARBA00022989"/>
    </source>
</evidence>
<dbReference type="PROSITE" id="PS00086">
    <property type="entry name" value="CYTOCHROME_P450"/>
    <property type="match status" value="1"/>
</dbReference>
<comment type="subcellular location">
    <subcellularLocation>
        <location evidence="1">Membrane</location>
        <topology evidence="1">Single-pass membrane protein</topology>
    </subcellularLocation>
</comment>
<keyword evidence="4" id="KW-1133">Transmembrane helix</keyword>
<keyword evidence="8" id="KW-0503">Monooxygenase</keyword>
<name>A0ABC8U370_9AQUA</name>
<evidence type="ECO:0008006" key="11">
    <source>
        <dbReference type="Google" id="ProtNLM"/>
    </source>
</evidence>
<dbReference type="InterPro" id="IPR017972">
    <property type="entry name" value="Cyt_P450_CS"/>
</dbReference>
<keyword evidence="6 7" id="KW-0408">Iron</keyword>
<gene>
    <name evidence="9" type="ORF">ILEXP_LOCUS46035</name>
</gene>
<protein>
    <recommendedName>
        <fullName evidence="11">Cytochrome P450</fullName>
    </recommendedName>
</protein>
<dbReference type="InterPro" id="IPR036396">
    <property type="entry name" value="Cyt_P450_sf"/>
</dbReference>
<evidence type="ECO:0000256" key="6">
    <source>
        <dbReference type="ARBA" id="ARBA00023004"/>
    </source>
</evidence>
<accession>A0ABC8U370</accession>
<evidence type="ECO:0000256" key="5">
    <source>
        <dbReference type="ARBA" id="ARBA00023002"/>
    </source>
</evidence>
<keyword evidence="4" id="KW-0472">Membrane</keyword>
<dbReference type="PRINTS" id="PR00385">
    <property type="entry name" value="P450"/>
</dbReference>
<dbReference type="Proteomes" id="UP001642360">
    <property type="component" value="Unassembled WGS sequence"/>
</dbReference>
<dbReference type="AlphaFoldDB" id="A0ABC8U370"/>
<sequence length="226" mass="25408">MLSDEEIVDNAIIVMKGGHDTSTILLTFLIRLLANDPSVHAAIVHEQEEIAKSKAYGELLTWDDLAKMKYTWGVAMETLRLTPPVFCNFRTTVKDFEYGGFLFPKGWQVVWAAFKTHMDETIFPDPSKFDPTRFKEQNPVPPHSFVAFGGGPRICPGYEFARIETLAVIHHLVTSFTWKLSSKHNPFSRDPMPVFKQVQATVNKVLFGLHFVVGQALNVGPDPGMS</sequence>
<organism evidence="9 10">
    <name type="scientific">Ilex paraguariensis</name>
    <name type="common">yerba mate</name>
    <dbReference type="NCBI Taxonomy" id="185542"/>
    <lineage>
        <taxon>Eukaryota</taxon>
        <taxon>Viridiplantae</taxon>
        <taxon>Streptophyta</taxon>
        <taxon>Embryophyta</taxon>
        <taxon>Tracheophyta</taxon>
        <taxon>Spermatophyta</taxon>
        <taxon>Magnoliopsida</taxon>
        <taxon>eudicotyledons</taxon>
        <taxon>Gunneridae</taxon>
        <taxon>Pentapetalae</taxon>
        <taxon>asterids</taxon>
        <taxon>campanulids</taxon>
        <taxon>Aquifoliales</taxon>
        <taxon>Aquifoliaceae</taxon>
        <taxon>Ilex</taxon>
    </lineage>
</organism>
<comment type="caution">
    <text evidence="9">The sequence shown here is derived from an EMBL/GenBank/DDBJ whole genome shotgun (WGS) entry which is preliminary data.</text>
</comment>
<evidence type="ECO:0000256" key="2">
    <source>
        <dbReference type="ARBA" id="ARBA00022692"/>
    </source>
</evidence>
<dbReference type="PRINTS" id="PR00463">
    <property type="entry name" value="EP450I"/>
</dbReference>
<keyword evidence="10" id="KW-1185">Reference proteome</keyword>
<comment type="cofactor">
    <cofactor evidence="7">
        <name>heme</name>
        <dbReference type="ChEBI" id="CHEBI:30413"/>
    </cofactor>
</comment>
<evidence type="ECO:0000256" key="7">
    <source>
        <dbReference type="PIRSR" id="PIRSR602401-1"/>
    </source>
</evidence>
<dbReference type="InterPro" id="IPR001128">
    <property type="entry name" value="Cyt_P450"/>
</dbReference>
<dbReference type="Pfam" id="PF00067">
    <property type="entry name" value="p450"/>
    <property type="match status" value="1"/>
</dbReference>
<evidence type="ECO:0000256" key="8">
    <source>
        <dbReference type="RuleBase" id="RU000461"/>
    </source>
</evidence>